<evidence type="ECO:0000313" key="2">
    <source>
        <dbReference type="EMBL" id="GFO23964.1"/>
    </source>
</evidence>
<accession>A0AAV4BYQ6</accession>
<dbReference type="EMBL" id="BLXT01005564">
    <property type="protein sequence ID" value="GFO23964.1"/>
    <property type="molecule type" value="Genomic_DNA"/>
</dbReference>
<name>A0AAV4BYQ6_9GAST</name>
<dbReference type="Proteomes" id="UP000735302">
    <property type="component" value="Unassembled WGS sequence"/>
</dbReference>
<protein>
    <submittedName>
        <fullName evidence="2">Uncharacterized protein</fullName>
    </submittedName>
</protein>
<evidence type="ECO:0000256" key="1">
    <source>
        <dbReference type="SAM" id="MobiDB-lite"/>
    </source>
</evidence>
<dbReference type="AlphaFoldDB" id="A0AAV4BYQ6"/>
<sequence>LNPLTAEIPIPVPGLPPLPKPPTEQNMVGHPQPRTAPSGNGHLNTAKRSVESPEDDESAFLKMVLEGGGTVERKSFVILICECYESMNAGFYLKCL</sequence>
<evidence type="ECO:0000313" key="3">
    <source>
        <dbReference type="Proteomes" id="UP000735302"/>
    </source>
</evidence>
<comment type="caution">
    <text evidence="2">The sequence shown here is derived from an EMBL/GenBank/DDBJ whole genome shotgun (WGS) entry which is preliminary data.</text>
</comment>
<keyword evidence="3" id="KW-1185">Reference proteome</keyword>
<feature type="compositionally biased region" description="Pro residues" evidence="1">
    <location>
        <begin position="11"/>
        <end position="22"/>
    </location>
</feature>
<organism evidence="2 3">
    <name type="scientific">Plakobranchus ocellatus</name>
    <dbReference type="NCBI Taxonomy" id="259542"/>
    <lineage>
        <taxon>Eukaryota</taxon>
        <taxon>Metazoa</taxon>
        <taxon>Spiralia</taxon>
        <taxon>Lophotrochozoa</taxon>
        <taxon>Mollusca</taxon>
        <taxon>Gastropoda</taxon>
        <taxon>Heterobranchia</taxon>
        <taxon>Euthyneura</taxon>
        <taxon>Panpulmonata</taxon>
        <taxon>Sacoglossa</taxon>
        <taxon>Placobranchoidea</taxon>
        <taxon>Plakobranchidae</taxon>
        <taxon>Plakobranchus</taxon>
    </lineage>
</organism>
<proteinExistence type="predicted"/>
<feature type="region of interest" description="Disordered" evidence="1">
    <location>
        <begin position="11"/>
        <end position="56"/>
    </location>
</feature>
<gene>
    <name evidence="2" type="ORF">PoB_005046900</name>
</gene>
<reference evidence="2 3" key="1">
    <citation type="journal article" date="2021" name="Elife">
        <title>Chloroplast acquisition without the gene transfer in kleptoplastic sea slugs, Plakobranchus ocellatus.</title>
        <authorList>
            <person name="Maeda T."/>
            <person name="Takahashi S."/>
            <person name="Yoshida T."/>
            <person name="Shimamura S."/>
            <person name="Takaki Y."/>
            <person name="Nagai Y."/>
            <person name="Toyoda A."/>
            <person name="Suzuki Y."/>
            <person name="Arimoto A."/>
            <person name="Ishii H."/>
            <person name="Satoh N."/>
            <person name="Nishiyama T."/>
            <person name="Hasebe M."/>
            <person name="Maruyama T."/>
            <person name="Minagawa J."/>
            <person name="Obokata J."/>
            <person name="Shigenobu S."/>
        </authorList>
    </citation>
    <scope>NUCLEOTIDE SEQUENCE [LARGE SCALE GENOMIC DNA]</scope>
</reference>
<feature type="non-terminal residue" evidence="2">
    <location>
        <position position="1"/>
    </location>
</feature>
<feature type="compositionally biased region" description="Polar residues" evidence="1">
    <location>
        <begin position="35"/>
        <end position="47"/>
    </location>
</feature>